<evidence type="ECO:0000256" key="1">
    <source>
        <dbReference type="SAM" id="Phobius"/>
    </source>
</evidence>
<accession>A0A1A5X6F0</accession>
<evidence type="ECO:0000259" key="3">
    <source>
        <dbReference type="Pfam" id="PF25963"/>
    </source>
</evidence>
<dbReference type="GeneID" id="61306740"/>
<dbReference type="PANTHER" id="PTHR30386:SF24">
    <property type="entry name" value="MULTIDRUG RESISTANCE EFFLUX PUMP"/>
    <property type="match status" value="1"/>
</dbReference>
<keyword evidence="1" id="KW-0812">Transmembrane</keyword>
<feature type="transmembrane region" description="Helical" evidence="1">
    <location>
        <begin position="22"/>
        <end position="43"/>
    </location>
</feature>
<comment type="caution">
    <text evidence="4">The sequence shown here is derived from an EMBL/GenBank/DDBJ whole genome shotgun (WGS) entry which is preliminary data.</text>
</comment>
<name>A0A1A5X6F0_9BURK</name>
<feature type="domain" description="Multidrug resistance protein MdtA-like barrel-sandwich hybrid" evidence="2">
    <location>
        <begin position="61"/>
        <end position="271"/>
    </location>
</feature>
<feature type="domain" description="p-hydroxybenzoic acid efflux pump subunit AaeA-like beta-barrel" evidence="3">
    <location>
        <begin position="276"/>
        <end position="367"/>
    </location>
</feature>
<dbReference type="Proteomes" id="UP000183529">
    <property type="component" value="Unassembled WGS sequence"/>
</dbReference>
<dbReference type="Gene3D" id="2.40.50.100">
    <property type="match status" value="1"/>
</dbReference>
<proteinExistence type="predicted"/>
<dbReference type="InterPro" id="IPR058634">
    <property type="entry name" value="AaeA-lik-b-barrel"/>
</dbReference>
<reference evidence="4 5" key="1">
    <citation type="submission" date="2016-10" db="EMBL/GenBank/DDBJ databases">
        <authorList>
            <person name="Varghese N."/>
            <person name="Submissions S."/>
        </authorList>
    </citation>
    <scope>NUCLEOTIDE SEQUENCE [LARGE SCALE GENOMIC DNA]</scope>
    <source>
        <strain evidence="4 5">LMG 22274</strain>
    </source>
</reference>
<evidence type="ECO:0000313" key="4">
    <source>
        <dbReference type="EMBL" id="SEJ66436.1"/>
    </source>
</evidence>
<evidence type="ECO:0000259" key="2">
    <source>
        <dbReference type="Pfam" id="PF25917"/>
    </source>
</evidence>
<dbReference type="InterPro" id="IPR050739">
    <property type="entry name" value="MFP"/>
</dbReference>
<keyword evidence="1" id="KW-0472">Membrane</keyword>
<protein>
    <submittedName>
        <fullName evidence="4">Membrane fusion protein, multidrug efflux system</fullName>
    </submittedName>
</protein>
<dbReference type="PRINTS" id="PR01490">
    <property type="entry name" value="RTXTOXIND"/>
</dbReference>
<dbReference type="Pfam" id="PF25963">
    <property type="entry name" value="Beta-barrel_AAEA"/>
    <property type="match status" value="1"/>
</dbReference>
<evidence type="ECO:0000313" key="5">
    <source>
        <dbReference type="Proteomes" id="UP000183529"/>
    </source>
</evidence>
<dbReference type="OrthoDB" id="9811754at2"/>
<dbReference type="Gene3D" id="2.40.30.170">
    <property type="match status" value="1"/>
</dbReference>
<organism evidence="4 5">
    <name type="scientific">Paraburkholderia tropica</name>
    <dbReference type="NCBI Taxonomy" id="92647"/>
    <lineage>
        <taxon>Bacteria</taxon>
        <taxon>Pseudomonadati</taxon>
        <taxon>Pseudomonadota</taxon>
        <taxon>Betaproteobacteria</taxon>
        <taxon>Burkholderiales</taxon>
        <taxon>Burkholderiaceae</taxon>
        <taxon>Paraburkholderia</taxon>
    </lineage>
</organism>
<sequence length="374" mass="40310">MSTTVDTQTETEVKKIRHPKRVWIVAGGVLALLAASAWGWHWWRVARFVESTDDAYVRADVVTVSPRVSGYVTRVAVDDDQPVRRGDVLVQLDDRDFRAKAQAAAAAVASAQAALGEAQAASRTLDAQIAQQASAIDEAQADVDAARAESARRNADAARYQALLADEAASGQRWEAAHADALKANAQYARAKAAAQAQRAQTEVLQRRRAQDDAAIDAARARLAAAQAQRVLADLDLDHTRIVATRDGMVGQRSVRAGQYVEAGTPLLAVVPMRDVYVVANFKETQLEHMRDGEPVTLDIDTFSGRTLHGRVRGIAPGSGAEFALLPPDNATGNFTKIVQRVPVKVALDPLPRDVVLRPGMSVVAHVDTREAAR</sequence>
<dbReference type="PANTHER" id="PTHR30386">
    <property type="entry name" value="MEMBRANE FUSION SUBUNIT OF EMRAB-TOLC MULTIDRUG EFFLUX PUMP"/>
    <property type="match status" value="1"/>
</dbReference>
<dbReference type="GO" id="GO:0055085">
    <property type="term" value="P:transmembrane transport"/>
    <property type="evidence" value="ECO:0007669"/>
    <property type="project" value="InterPro"/>
</dbReference>
<keyword evidence="1" id="KW-1133">Transmembrane helix</keyword>
<dbReference type="AlphaFoldDB" id="A0A1A5X6F0"/>
<gene>
    <name evidence="4" type="ORF">SAMN05216550_10755</name>
</gene>
<dbReference type="Gene3D" id="1.10.287.470">
    <property type="entry name" value="Helix hairpin bin"/>
    <property type="match status" value="1"/>
</dbReference>
<dbReference type="Pfam" id="PF25917">
    <property type="entry name" value="BSH_RND"/>
    <property type="match status" value="1"/>
</dbReference>
<dbReference type="RefSeq" id="WP_065062520.1">
    <property type="nucleotide sequence ID" value="NZ_CADFGN010000008.1"/>
</dbReference>
<dbReference type="InterPro" id="IPR058625">
    <property type="entry name" value="MdtA-like_BSH"/>
</dbReference>
<dbReference type="EMBL" id="FNZM01000007">
    <property type="protein sequence ID" value="SEJ66436.1"/>
    <property type="molecule type" value="Genomic_DNA"/>
</dbReference>
<dbReference type="SUPFAM" id="SSF111369">
    <property type="entry name" value="HlyD-like secretion proteins"/>
    <property type="match status" value="2"/>
</dbReference>